<name>A0AB35YWI9_9FLAO</name>
<sequence>MVLEIIERIKKNASGESEDCININGVAFQLHCKWRKRVFISISPKQPTLIETTVSTIKKAPLMSIIVRTPQYRIQGARTKTTENLLANKFTPALLHYPFSELRCINKNIAFTATLKKKHIIQLEKMVLYFEALLRTVK</sequence>
<protein>
    <submittedName>
        <fullName evidence="1">Uncharacterized protein</fullName>
    </submittedName>
</protein>
<dbReference type="EMBL" id="JAZBJM010000004">
    <property type="protein sequence ID" value="MEM0518429.1"/>
    <property type="molecule type" value="Genomic_DNA"/>
</dbReference>
<dbReference type="EMBL" id="JBANCF010000008">
    <property type="protein sequence ID" value="MEM0573997.1"/>
    <property type="molecule type" value="Genomic_DNA"/>
</dbReference>
<dbReference type="AlphaFoldDB" id="A0AB35YWI9"/>
<accession>A0AB35YWI9</accession>
<dbReference type="RefSeq" id="WP_279448737.1">
    <property type="nucleotide sequence ID" value="NZ_JAZBJM010000004.1"/>
</dbReference>
<comment type="caution">
    <text evidence="1">The sequence shown here is derived from an EMBL/GenBank/DDBJ whole genome shotgun (WGS) entry which is preliminary data.</text>
</comment>
<proteinExistence type="predicted"/>
<dbReference type="Proteomes" id="UP001390963">
    <property type="component" value="Unassembled WGS sequence"/>
</dbReference>
<dbReference type="Proteomes" id="UP001388259">
    <property type="component" value="Unassembled WGS sequence"/>
</dbReference>
<evidence type="ECO:0000313" key="4">
    <source>
        <dbReference type="Proteomes" id="UP001390963"/>
    </source>
</evidence>
<keyword evidence="4" id="KW-1185">Reference proteome</keyword>
<evidence type="ECO:0000313" key="1">
    <source>
        <dbReference type="EMBL" id="MEM0518429.1"/>
    </source>
</evidence>
<reference evidence="1 4" key="1">
    <citation type="submission" date="2024-01" db="EMBL/GenBank/DDBJ databases">
        <title>Aequorivita flavus sp. nov., isolated from deep-sea sediment.</title>
        <authorList>
            <person name="Chen X."/>
        </authorList>
    </citation>
    <scope>NUCLEOTIDE SEQUENCE</scope>
    <source>
        <strain evidence="1">MCCC 1A16923</strain>
        <strain evidence="2 4">MCCC 1A16935</strain>
    </source>
</reference>
<evidence type="ECO:0000313" key="3">
    <source>
        <dbReference type="Proteomes" id="UP001388259"/>
    </source>
</evidence>
<evidence type="ECO:0000313" key="2">
    <source>
        <dbReference type="EMBL" id="MEM0573997.1"/>
    </source>
</evidence>
<gene>
    <name evidence="2" type="ORF">VZD24_10740</name>
    <name evidence="1" type="ORF">VZD85_08710</name>
</gene>
<organism evidence="1 3">
    <name type="scientific">Aequorivita flava</name>
    <dbReference type="NCBI Taxonomy" id="3114371"/>
    <lineage>
        <taxon>Bacteria</taxon>
        <taxon>Pseudomonadati</taxon>
        <taxon>Bacteroidota</taxon>
        <taxon>Flavobacteriia</taxon>
        <taxon>Flavobacteriales</taxon>
        <taxon>Flavobacteriaceae</taxon>
        <taxon>Aequorivita</taxon>
    </lineage>
</organism>